<organism evidence="2 3">
    <name type="scientific">Brachionus calyciflorus</name>
    <dbReference type="NCBI Taxonomy" id="104777"/>
    <lineage>
        <taxon>Eukaryota</taxon>
        <taxon>Metazoa</taxon>
        <taxon>Spiralia</taxon>
        <taxon>Gnathifera</taxon>
        <taxon>Rotifera</taxon>
        <taxon>Eurotatoria</taxon>
        <taxon>Monogononta</taxon>
        <taxon>Pseudotrocha</taxon>
        <taxon>Ploima</taxon>
        <taxon>Brachionidae</taxon>
        <taxon>Brachionus</taxon>
    </lineage>
</organism>
<name>A0A814LDB3_9BILA</name>
<keyword evidence="3" id="KW-1185">Reference proteome</keyword>
<dbReference type="EMBL" id="CAJNOC010005839">
    <property type="protein sequence ID" value="CAF1063609.1"/>
    <property type="molecule type" value="Genomic_DNA"/>
</dbReference>
<protein>
    <submittedName>
        <fullName evidence="2">Uncharacterized protein</fullName>
    </submittedName>
</protein>
<keyword evidence="1" id="KW-0175">Coiled coil</keyword>
<dbReference type="Proteomes" id="UP000663879">
    <property type="component" value="Unassembled WGS sequence"/>
</dbReference>
<feature type="non-terminal residue" evidence="2">
    <location>
        <position position="235"/>
    </location>
</feature>
<dbReference type="GO" id="GO:0003676">
    <property type="term" value="F:nucleic acid binding"/>
    <property type="evidence" value="ECO:0007669"/>
    <property type="project" value="InterPro"/>
</dbReference>
<sequence>MAGEIFDLYISKINRFDSDHRLIQKELANFINDQIDTHNLNSKLGNIKHVYIPYLSSEANYDELKTCIGFVRLTKHQNHAEAAEFLWGKLFKGKPINVFLRKEPTRDISLKNAYIVDHDEDLWESKQFNDSSYVSNVVEELTRKLEEERELRRIAEKNAESMDAKIHKLEMFQEVAKEKITKLSRENENKSMECVTLEARVVELSNKIGPLEDEVKLLKDDNDKLRNKEAEHLEL</sequence>
<dbReference type="OrthoDB" id="10182828at2759"/>
<comment type="caution">
    <text evidence="2">The sequence shown here is derived from an EMBL/GenBank/DDBJ whole genome shotgun (WGS) entry which is preliminary data.</text>
</comment>
<gene>
    <name evidence="2" type="ORF">OXX778_LOCUS19395</name>
</gene>
<dbReference type="SUPFAM" id="SSF54928">
    <property type="entry name" value="RNA-binding domain, RBD"/>
    <property type="match status" value="1"/>
</dbReference>
<evidence type="ECO:0000313" key="2">
    <source>
        <dbReference type="EMBL" id="CAF1063609.1"/>
    </source>
</evidence>
<evidence type="ECO:0000256" key="1">
    <source>
        <dbReference type="SAM" id="Coils"/>
    </source>
</evidence>
<accession>A0A814LDB3</accession>
<proteinExistence type="predicted"/>
<dbReference type="AlphaFoldDB" id="A0A814LDB3"/>
<evidence type="ECO:0000313" key="3">
    <source>
        <dbReference type="Proteomes" id="UP000663879"/>
    </source>
</evidence>
<reference evidence="2" key="1">
    <citation type="submission" date="2021-02" db="EMBL/GenBank/DDBJ databases">
        <authorList>
            <person name="Nowell W R."/>
        </authorList>
    </citation>
    <scope>NUCLEOTIDE SEQUENCE</scope>
    <source>
        <strain evidence="2">Ploen Becks lab</strain>
    </source>
</reference>
<feature type="coiled-coil region" evidence="1">
    <location>
        <begin position="138"/>
        <end position="231"/>
    </location>
</feature>
<dbReference type="InterPro" id="IPR035979">
    <property type="entry name" value="RBD_domain_sf"/>
</dbReference>